<organism evidence="1">
    <name type="scientific">Rhizophora mucronata</name>
    <name type="common">Asiatic mangrove</name>
    <dbReference type="NCBI Taxonomy" id="61149"/>
    <lineage>
        <taxon>Eukaryota</taxon>
        <taxon>Viridiplantae</taxon>
        <taxon>Streptophyta</taxon>
        <taxon>Embryophyta</taxon>
        <taxon>Tracheophyta</taxon>
        <taxon>Spermatophyta</taxon>
        <taxon>Magnoliopsida</taxon>
        <taxon>eudicotyledons</taxon>
        <taxon>Gunneridae</taxon>
        <taxon>Pentapetalae</taxon>
        <taxon>rosids</taxon>
        <taxon>fabids</taxon>
        <taxon>Malpighiales</taxon>
        <taxon>Rhizophoraceae</taxon>
        <taxon>Rhizophora</taxon>
    </lineage>
</organism>
<dbReference type="AlphaFoldDB" id="A0A2P2N1W7"/>
<accession>A0A2P2N1W7</accession>
<name>A0A2P2N1W7_RHIMU</name>
<protein>
    <submittedName>
        <fullName evidence="1">Uncharacterized protein</fullName>
    </submittedName>
</protein>
<proteinExistence type="predicted"/>
<sequence>MESDCSHEIFTRGGPSSSEFCDHWVVLFVQNDIYSLNGLSHWCIGNDC</sequence>
<dbReference type="EMBL" id="GGEC01055976">
    <property type="protein sequence ID" value="MBX36460.1"/>
    <property type="molecule type" value="Transcribed_RNA"/>
</dbReference>
<evidence type="ECO:0000313" key="1">
    <source>
        <dbReference type="EMBL" id="MBX36460.1"/>
    </source>
</evidence>
<reference evidence="1" key="1">
    <citation type="submission" date="2018-02" db="EMBL/GenBank/DDBJ databases">
        <title>Rhizophora mucronata_Transcriptome.</title>
        <authorList>
            <person name="Meera S.P."/>
            <person name="Sreeshan A."/>
            <person name="Augustine A."/>
        </authorList>
    </citation>
    <scope>NUCLEOTIDE SEQUENCE</scope>
    <source>
        <tissue evidence="1">Leaf</tissue>
    </source>
</reference>